<protein>
    <submittedName>
        <fullName evidence="5">Alk-exo</fullName>
    </submittedName>
</protein>
<dbReference type="PANTHER" id="PTHR46609">
    <property type="entry name" value="EXONUCLEASE, PHAGE-TYPE/RECB, C-TERMINAL DOMAIN-CONTAINING PROTEIN"/>
    <property type="match status" value="1"/>
</dbReference>
<dbReference type="SUPFAM" id="SSF52980">
    <property type="entry name" value="Restriction endonuclease-like"/>
    <property type="match status" value="1"/>
</dbReference>
<dbReference type="Gene3D" id="1.10.1170.10">
    <property type="entry name" value="Inhibitor Of Apoptosis Protein (2mihbC-IAP-1), Chain A"/>
    <property type="match status" value="1"/>
</dbReference>
<dbReference type="RefSeq" id="YP_004376317.1">
    <property type="nucleotide sequence ID" value="NC_015398.1"/>
</dbReference>
<reference evidence="5 6" key="1">
    <citation type="journal article" date="2011" name="Arch. Virol.">
        <title>Genomic sequencing and analysis of Clostera anachoreta granulovirus.</title>
        <authorList>
            <person name="Liang Z."/>
            <person name="Zhang X."/>
            <person name="Yin X."/>
            <person name="Cao S."/>
            <person name="Xu F."/>
        </authorList>
    </citation>
    <scope>NUCLEOTIDE SEQUENCE [LARGE SCALE GENOMIC DNA]</scope>
    <source>
        <strain evidence="5">ClanGV-HBHN</strain>
    </source>
</reference>
<dbReference type="GeneID" id="10722990"/>
<dbReference type="InterPro" id="IPR011604">
    <property type="entry name" value="PDDEXK-like_dom_sf"/>
</dbReference>
<dbReference type="EMBL" id="HQ116624">
    <property type="protein sequence ID" value="AEB00397.1"/>
    <property type="molecule type" value="Genomic_DNA"/>
</dbReference>
<dbReference type="Proteomes" id="UP000203549">
    <property type="component" value="Segment"/>
</dbReference>
<dbReference type="KEGG" id="vg:10722990"/>
<dbReference type="InterPro" id="IPR051703">
    <property type="entry name" value="NF-kappa-B_Signaling_Reg"/>
</dbReference>
<name>F4ZKY6_9BBAC</name>
<dbReference type="SUPFAM" id="SSF57924">
    <property type="entry name" value="Inhibitor of apoptosis (IAP) repeat"/>
    <property type="match status" value="1"/>
</dbReference>
<accession>F4ZKY6</accession>
<dbReference type="Gene3D" id="3.90.320.10">
    <property type="match status" value="1"/>
</dbReference>
<evidence type="ECO:0000256" key="2">
    <source>
        <dbReference type="ARBA" id="ARBA00022759"/>
    </source>
</evidence>
<keyword evidence="3" id="KW-0378">Hydrolase</keyword>
<sequence length="401" mass="46008">MAFEMVKFEGVLTDEQLELGGKYSLEKYVRTLTLQHRNSVEDIMLLESATRGQSKNPLWKLLRINRTTASGGGNFCGKNSPAIQYGIRQEKLLKRDTIVMNVLKEAVEKKLKKRVVQEVLDCGLFISSIGLHSASPDAYLVLETKEIVVVEIKCPYTYRNENLETIRTRMNTRQKRYRVPHTAFSINRHGPLQVIVEKANDHYRQMQAQMYVTGACMAVYVVKFCDDMPEIHFVDRDEALIGSMHKNELYQLKVYVHENRRNCAMVMESERVKTFVGSGYEEHVSRSLARDGFYYWCGSVSCYFCGRRFEMADRCADDVIYNHMQEACNRTENVTTTPAHSKSFLNVFDRIDNLRSVGVYSPAQCKDMARRGLYHDGSRLLLYCCGGTDGNHQNVCQKGLS</sequence>
<evidence type="ECO:0000256" key="1">
    <source>
        <dbReference type="ARBA" id="ARBA00022722"/>
    </source>
</evidence>
<evidence type="ECO:0000313" key="5">
    <source>
        <dbReference type="EMBL" id="AEB00397.1"/>
    </source>
</evidence>
<proteinExistence type="predicted"/>
<dbReference type="GO" id="GO:0004519">
    <property type="term" value="F:endonuclease activity"/>
    <property type="evidence" value="ECO:0007669"/>
    <property type="project" value="UniProtKB-KW"/>
</dbReference>
<evidence type="ECO:0000256" key="4">
    <source>
        <dbReference type="ARBA" id="ARBA00022839"/>
    </source>
</evidence>
<keyword evidence="6" id="KW-1185">Reference proteome</keyword>
<dbReference type="OrthoDB" id="9306at10239"/>
<keyword evidence="1" id="KW-0540">Nuclease</keyword>
<keyword evidence="4" id="KW-0269">Exonuclease</keyword>
<dbReference type="InterPro" id="IPR011335">
    <property type="entry name" value="Restrct_endonuc-II-like"/>
</dbReference>
<evidence type="ECO:0000313" key="6">
    <source>
        <dbReference type="Proteomes" id="UP000203549"/>
    </source>
</evidence>
<dbReference type="GO" id="GO:0004527">
    <property type="term" value="F:exonuclease activity"/>
    <property type="evidence" value="ECO:0007669"/>
    <property type="project" value="UniProtKB-KW"/>
</dbReference>
<evidence type="ECO:0000256" key="3">
    <source>
        <dbReference type="ARBA" id="ARBA00022801"/>
    </source>
</evidence>
<organism evidence="5 6">
    <name type="scientific">Clostera anachoreta granulovirus</name>
    <dbReference type="NCBI Taxonomy" id="283675"/>
    <lineage>
        <taxon>Viruses</taxon>
        <taxon>Viruses incertae sedis</taxon>
        <taxon>Naldaviricetes</taxon>
        <taxon>Lefavirales</taxon>
        <taxon>Baculoviridae</taxon>
        <taxon>Betabaculovirus</taxon>
        <taxon>Betabaculovirus clanachoretae</taxon>
    </lineage>
</organism>
<dbReference type="Pfam" id="PF01771">
    <property type="entry name" value="Viral_alk_exo"/>
    <property type="match status" value="1"/>
</dbReference>
<dbReference type="PANTHER" id="PTHR46609:SF8">
    <property type="entry name" value="YQAJ VIRAL RECOMBINASE DOMAIN-CONTAINING PROTEIN"/>
    <property type="match status" value="1"/>
</dbReference>
<dbReference type="InterPro" id="IPR034720">
    <property type="entry name" value="Viral_alk_exo"/>
</dbReference>
<keyword evidence="2" id="KW-0255">Endonuclease</keyword>